<dbReference type="Proteomes" id="UP000297703">
    <property type="component" value="Unassembled WGS sequence"/>
</dbReference>
<feature type="compositionally biased region" description="Basic and acidic residues" evidence="1">
    <location>
        <begin position="44"/>
        <end position="56"/>
    </location>
</feature>
<dbReference type="GO" id="GO:0032259">
    <property type="term" value="P:methylation"/>
    <property type="evidence" value="ECO:0007669"/>
    <property type="project" value="UniProtKB-KW"/>
</dbReference>
<dbReference type="EMBL" id="QXTE01000420">
    <property type="protein sequence ID" value="TFJ98167.1"/>
    <property type="molecule type" value="Genomic_DNA"/>
</dbReference>
<dbReference type="STRING" id="55544.A0A4D9DP73"/>
<dbReference type="OrthoDB" id="2423701at2759"/>
<reference evidence="2 3" key="2">
    <citation type="submission" date="2019-04" db="EMBL/GenBank/DDBJ databases">
        <title>The genome sequence of big-headed turtle.</title>
        <authorList>
            <person name="Gong S."/>
        </authorList>
    </citation>
    <scope>NUCLEOTIDE SEQUENCE [LARGE SCALE GENOMIC DNA]</scope>
    <source>
        <strain evidence="2">DO16091913</strain>
        <tissue evidence="2">Muscle</tissue>
    </source>
</reference>
<name>A0A4D9DP73_9SAUR</name>
<dbReference type="GO" id="GO:0008168">
    <property type="term" value="F:methyltransferase activity"/>
    <property type="evidence" value="ECO:0007669"/>
    <property type="project" value="UniProtKB-KW"/>
</dbReference>
<proteinExistence type="predicted"/>
<evidence type="ECO:0000313" key="3">
    <source>
        <dbReference type="Proteomes" id="UP000297703"/>
    </source>
</evidence>
<organism evidence="2 3">
    <name type="scientific">Platysternon megacephalum</name>
    <name type="common">big-headed turtle</name>
    <dbReference type="NCBI Taxonomy" id="55544"/>
    <lineage>
        <taxon>Eukaryota</taxon>
        <taxon>Metazoa</taxon>
        <taxon>Chordata</taxon>
        <taxon>Craniata</taxon>
        <taxon>Vertebrata</taxon>
        <taxon>Euteleostomi</taxon>
        <taxon>Archelosauria</taxon>
        <taxon>Testudinata</taxon>
        <taxon>Testudines</taxon>
        <taxon>Cryptodira</taxon>
        <taxon>Durocryptodira</taxon>
        <taxon>Testudinoidea</taxon>
        <taxon>Platysternidae</taxon>
        <taxon>Platysternon</taxon>
    </lineage>
</organism>
<feature type="compositionally biased region" description="Basic and acidic residues" evidence="1">
    <location>
        <begin position="100"/>
        <end position="119"/>
    </location>
</feature>
<keyword evidence="2" id="KW-0489">Methyltransferase</keyword>
<keyword evidence="3" id="KW-1185">Reference proteome</keyword>
<reference evidence="2 3" key="1">
    <citation type="submission" date="2019-04" db="EMBL/GenBank/DDBJ databases">
        <title>Draft genome of the big-headed turtle Platysternon megacephalum.</title>
        <authorList>
            <person name="Gong S."/>
        </authorList>
    </citation>
    <scope>NUCLEOTIDE SEQUENCE [LARGE SCALE GENOMIC DNA]</scope>
    <source>
        <strain evidence="2">DO16091913</strain>
        <tissue evidence="2">Muscle</tissue>
    </source>
</reference>
<accession>A0A4D9DP73</accession>
<protein>
    <submittedName>
        <fullName evidence="2">N6-adenosine-methyltransferase 70 kDa subunit</fullName>
    </submittedName>
</protein>
<evidence type="ECO:0000313" key="2">
    <source>
        <dbReference type="EMBL" id="TFJ98167.1"/>
    </source>
</evidence>
<feature type="compositionally biased region" description="Basic residues" evidence="1">
    <location>
        <begin position="120"/>
        <end position="136"/>
    </location>
</feature>
<feature type="compositionally biased region" description="Basic and acidic residues" evidence="1">
    <location>
        <begin position="137"/>
        <end position="152"/>
    </location>
</feature>
<evidence type="ECO:0000256" key="1">
    <source>
        <dbReference type="SAM" id="MobiDB-lite"/>
    </source>
</evidence>
<dbReference type="PANTHER" id="PTHR47678:SF1">
    <property type="entry name" value="TETRATRICOPEPTIDE REPEAT PROTEIN 31"/>
    <property type="match status" value="1"/>
</dbReference>
<sequence length="298" mass="33195">MEKLMMENLYGPPKAQEMADSDEELCYYYDNDGEYYEDEEEKWDDSSKECDAKTDEDSVPGTFCGFRKSFLCKDTSPAPPPQSSLDYQLLDLKLPQRQRVTAEEAEKNAKELVAEEERVKRKAEKKRLKKKRQKDRKRQEKLEQELKPEMKSNEPCLNGDVEEEGAVTSLRKGPLDSSPSRRNPSKAPAPRRGEGARAQVRSADMSTEEETEVRLGCAGLWPCPASCRARRSPGLPSRDGRAVKVGVSWLGDGWGPGTRALTASGARCLLVMQPAGRDMACAGLVSLPTQPDARVPLP</sequence>
<dbReference type="AlphaFoldDB" id="A0A4D9DP73"/>
<dbReference type="PANTHER" id="PTHR47678">
    <property type="entry name" value="TETRATRICOPEPTIDE REPEAT PROTEIN 31"/>
    <property type="match status" value="1"/>
</dbReference>
<keyword evidence="2" id="KW-0808">Transferase</keyword>
<feature type="region of interest" description="Disordered" evidence="1">
    <location>
        <begin position="100"/>
        <end position="208"/>
    </location>
</feature>
<comment type="caution">
    <text evidence="2">The sequence shown here is derived from an EMBL/GenBank/DDBJ whole genome shotgun (WGS) entry which is preliminary data.</text>
</comment>
<feature type="region of interest" description="Disordered" evidence="1">
    <location>
        <begin position="38"/>
        <end position="57"/>
    </location>
</feature>
<gene>
    <name evidence="2" type="ORF">DR999_PMT19930</name>
</gene>